<dbReference type="Proteomes" id="UP000016660">
    <property type="component" value="Unassembled WGS sequence"/>
</dbReference>
<protein>
    <recommendedName>
        <fullName evidence="4">50S ribosomal protein L34</fullName>
    </recommendedName>
</protein>
<name>A0ABN0NVW4_9BACT</name>
<accession>A0ABN0NVW4</accession>
<evidence type="ECO:0008006" key="4">
    <source>
        <dbReference type="Google" id="ProtNLM"/>
    </source>
</evidence>
<evidence type="ECO:0000313" key="3">
    <source>
        <dbReference type="Proteomes" id="UP000016660"/>
    </source>
</evidence>
<feature type="compositionally biased region" description="Basic residues" evidence="1">
    <location>
        <begin position="33"/>
        <end position="43"/>
    </location>
</feature>
<proteinExistence type="predicted"/>
<feature type="compositionally biased region" description="Basic residues" evidence="1">
    <location>
        <begin position="1"/>
        <end position="22"/>
    </location>
</feature>
<organism evidence="2 3">
    <name type="scientific">Prevotella disiens JCM 6334 = ATCC 29426</name>
    <dbReference type="NCBI Taxonomy" id="1235811"/>
    <lineage>
        <taxon>Bacteria</taxon>
        <taxon>Pseudomonadati</taxon>
        <taxon>Bacteroidota</taxon>
        <taxon>Bacteroidia</taxon>
        <taxon>Bacteroidales</taxon>
        <taxon>Prevotellaceae</taxon>
        <taxon>Prevotella</taxon>
    </lineage>
</organism>
<evidence type="ECO:0000256" key="1">
    <source>
        <dbReference type="SAM" id="MobiDB-lite"/>
    </source>
</evidence>
<gene>
    <name evidence="2" type="ORF">HMPREF0653_00007</name>
</gene>
<evidence type="ECO:0000313" key="2">
    <source>
        <dbReference type="EMBL" id="ERJ81286.1"/>
    </source>
</evidence>
<comment type="caution">
    <text evidence="2">The sequence shown here is derived from an EMBL/GenBank/DDBJ whole genome shotgun (WGS) entry which is preliminary data.</text>
</comment>
<dbReference type="EMBL" id="AWUY01000002">
    <property type="protein sequence ID" value="ERJ81286.1"/>
    <property type="molecule type" value="Genomic_DNA"/>
</dbReference>
<keyword evidence="3" id="KW-1185">Reference proteome</keyword>
<feature type="region of interest" description="Disordered" evidence="1">
    <location>
        <begin position="1"/>
        <end position="43"/>
    </location>
</feature>
<sequence>MGIKARHFFSFRGVSKMKKRHKGEQNRVGGVRITKRKTKRQKS</sequence>
<reference evidence="2 3" key="1">
    <citation type="submission" date="2013-06" db="EMBL/GenBank/DDBJ databases">
        <authorList>
            <person name="Weinstock G."/>
            <person name="Sodergren E."/>
            <person name="Lobos E.A."/>
            <person name="Fulton L."/>
            <person name="Fulton R."/>
            <person name="Courtney L."/>
            <person name="Fronick C."/>
            <person name="O'Laughlin M."/>
            <person name="Godfrey J."/>
            <person name="Wilson R.M."/>
            <person name="Miner T."/>
            <person name="Farmer C."/>
            <person name="Delehaunty K."/>
            <person name="Cordes M."/>
            <person name="Minx P."/>
            <person name="Tomlinson C."/>
            <person name="Chen J."/>
            <person name="Wollam A."/>
            <person name="Pepin K.H."/>
            <person name="Bhonagiri V."/>
            <person name="Zhang X."/>
            <person name="Warren W."/>
            <person name="Mitreva M."/>
            <person name="Mardis E.R."/>
            <person name="Wilson R.K."/>
        </authorList>
    </citation>
    <scope>NUCLEOTIDE SEQUENCE [LARGE SCALE GENOMIC DNA]</scope>
    <source>
        <strain evidence="2 3">ATCC 29426</strain>
    </source>
</reference>